<comment type="subcellular location">
    <subcellularLocation>
        <location evidence="1">Membrane</location>
        <topology evidence="1">Multi-pass membrane protein</topology>
    </subcellularLocation>
</comment>
<feature type="domain" description="EamA" evidence="7">
    <location>
        <begin position="158"/>
        <end position="294"/>
    </location>
</feature>
<evidence type="ECO:0000259" key="7">
    <source>
        <dbReference type="Pfam" id="PF00892"/>
    </source>
</evidence>
<feature type="transmembrane region" description="Helical" evidence="6">
    <location>
        <begin position="99"/>
        <end position="119"/>
    </location>
</feature>
<feature type="transmembrane region" description="Helical" evidence="6">
    <location>
        <begin position="222"/>
        <end position="242"/>
    </location>
</feature>
<evidence type="ECO:0000313" key="9">
    <source>
        <dbReference type="Proteomes" id="UP000176864"/>
    </source>
</evidence>
<dbReference type="SUPFAM" id="SSF103481">
    <property type="entry name" value="Multidrug resistance efflux transporter EmrE"/>
    <property type="match status" value="2"/>
</dbReference>
<dbReference type="AlphaFoldDB" id="A0A1F5NNQ2"/>
<feature type="transmembrane region" description="Helical" evidence="6">
    <location>
        <begin position="249"/>
        <end position="271"/>
    </location>
</feature>
<feature type="domain" description="EamA" evidence="7">
    <location>
        <begin position="8"/>
        <end position="142"/>
    </location>
</feature>
<feature type="transmembrane region" description="Helical" evidence="6">
    <location>
        <begin position="192"/>
        <end position="210"/>
    </location>
</feature>
<feature type="transmembrane region" description="Helical" evidence="6">
    <location>
        <begin position="158"/>
        <end position="180"/>
    </location>
</feature>
<feature type="transmembrane region" description="Helical" evidence="6">
    <location>
        <begin position="69"/>
        <end position="93"/>
    </location>
</feature>
<evidence type="ECO:0000256" key="1">
    <source>
        <dbReference type="ARBA" id="ARBA00004141"/>
    </source>
</evidence>
<keyword evidence="5 6" id="KW-0472">Membrane</keyword>
<sequence>MNKLKLAPFLVVIAAMLWAVDAPFRVSLTKDLSATTIVLMEHITIAVLVFVFLFRYLKELKNLGAKEWMAVIFIGFGGSALATVLFTQSFFAFNFMPTVPILLQKVQPFFAVVLASIFLKERMGKGFWALALLGMFGAYLVTYPDAKLQEFSLQGQTVGALLALGAAFLWAASTVFGRVVLKKISFQAMTAVRFLSALVFLFLINVYYGKLGEIGNATSKDWYFVFIIAILAGFVSLFIYYLGLRSTKASIATICELAFPFSAVIVNWKFLGATLSWVQIAGGLILLAAVVGLSLVNSKQGLENFGEETSVV</sequence>
<feature type="transmembrane region" description="Helical" evidence="6">
    <location>
        <begin position="126"/>
        <end position="146"/>
    </location>
</feature>
<evidence type="ECO:0000256" key="2">
    <source>
        <dbReference type="ARBA" id="ARBA00007362"/>
    </source>
</evidence>
<comment type="caution">
    <text evidence="8">The sequence shown here is derived from an EMBL/GenBank/DDBJ whole genome shotgun (WGS) entry which is preliminary data.</text>
</comment>
<proteinExistence type="inferred from homology"/>
<keyword evidence="4 6" id="KW-1133">Transmembrane helix</keyword>
<dbReference type="InterPro" id="IPR050638">
    <property type="entry name" value="AA-Vitamin_Transporters"/>
</dbReference>
<evidence type="ECO:0000313" key="8">
    <source>
        <dbReference type="EMBL" id="OGE79309.1"/>
    </source>
</evidence>
<dbReference type="STRING" id="1817824.A2751_04940"/>
<dbReference type="EMBL" id="MFEK01000006">
    <property type="protein sequence ID" value="OGE79309.1"/>
    <property type="molecule type" value="Genomic_DNA"/>
</dbReference>
<dbReference type="GO" id="GO:0016020">
    <property type="term" value="C:membrane"/>
    <property type="evidence" value="ECO:0007669"/>
    <property type="project" value="UniProtKB-SubCell"/>
</dbReference>
<keyword evidence="3 6" id="KW-0812">Transmembrane</keyword>
<dbReference type="Pfam" id="PF00892">
    <property type="entry name" value="EamA"/>
    <property type="match status" value="2"/>
</dbReference>
<evidence type="ECO:0000256" key="6">
    <source>
        <dbReference type="SAM" id="Phobius"/>
    </source>
</evidence>
<evidence type="ECO:0000256" key="3">
    <source>
        <dbReference type="ARBA" id="ARBA00022692"/>
    </source>
</evidence>
<evidence type="ECO:0000256" key="5">
    <source>
        <dbReference type="ARBA" id="ARBA00023136"/>
    </source>
</evidence>
<reference evidence="8 9" key="1">
    <citation type="journal article" date="2016" name="Nat. Commun.">
        <title>Thousands of microbial genomes shed light on interconnected biogeochemical processes in an aquifer system.</title>
        <authorList>
            <person name="Anantharaman K."/>
            <person name="Brown C.T."/>
            <person name="Hug L.A."/>
            <person name="Sharon I."/>
            <person name="Castelle C.J."/>
            <person name="Probst A.J."/>
            <person name="Thomas B.C."/>
            <person name="Singh A."/>
            <person name="Wilkins M.J."/>
            <person name="Karaoz U."/>
            <person name="Brodie E.L."/>
            <person name="Williams K.H."/>
            <person name="Hubbard S.S."/>
            <person name="Banfield J.F."/>
        </authorList>
    </citation>
    <scope>NUCLEOTIDE SEQUENCE [LARGE SCALE GENOMIC DNA]</scope>
</reference>
<dbReference type="PANTHER" id="PTHR32322">
    <property type="entry name" value="INNER MEMBRANE TRANSPORTER"/>
    <property type="match status" value="1"/>
</dbReference>
<gene>
    <name evidence="8" type="ORF">A2751_04940</name>
</gene>
<organism evidence="8 9">
    <name type="scientific">Candidatus Doudnabacteria bacterium RIFCSPHIGHO2_01_FULL_46_14</name>
    <dbReference type="NCBI Taxonomy" id="1817824"/>
    <lineage>
        <taxon>Bacteria</taxon>
        <taxon>Candidatus Doudnaibacteriota</taxon>
    </lineage>
</organism>
<evidence type="ECO:0000256" key="4">
    <source>
        <dbReference type="ARBA" id="ARBA00022989"/>
    </source>
</evidence>
<dbReference type="Proteomes" id="UP000176864">
    <property type="component" value="Unassembled WGS sequence"/>
</dbReference>
<protein>
    <recommendedName>
        <fullName evidence="7">EamA domain-containing protein</fullName>
    </recommendedName>
</protein>
<dbReference type="InterPro" id="IPR000620">
    <property type="entry name" value="EamA_dom"/>
</dbReference>
<feature type="transmembrane region" description="Helical" evidence="6">
    <location>
        <begin position="35"/>
        <end position="57"/>
    </location>
</feature>
<dbReference type="InterPro" id="IPR037185">
    <property type="entry name" value="EmrE-like"/>
</dbReference>
<comment type="similarity">
    <text evidence="2">Belongs to the EamA transporter family.</text>
</comment>
<dbReference type="PANTHER" id="PTHR32322:SF2">
    <property type="entry name" value="EAMA DOMAIN-CONTAINING PROTEIN"/>
    <property type="match status" value="1"/>
</dbReference>
<accession>A0A1F5NNQ2</accession>
<feature type="transmembrane region" description="Helical" evidence="6">
    <location>
        <begin position="277"/>
        <end position="296"/>
    </location>
</feature>
<name>A0A1F5NNQ2_9BACT</name>